<dbReference type="GO" id="GO:0051087">
    <property type="term" value="F:protein-folding chaperone binding"/>
    <property type="evidence" value="ECO:0007669"/>
    <property type="project" value="TreeGrafter"/>
</dbReference>
<evidence type="ECO:0000256" key="1">
    <source>
        <dbReference type="ARBA" id="ARBA00023186"/>
    </source>
</evidence>
<dbReference type="Pfam" id="PF00226">
    <property type="entry name" value="DnaJ"/>
    <property type="match status" value="1"/>
</dbReference>
<feature type="chain" id="PRO_5031526614" description="J domain-containing protein" evidence="2">
    <location>
        <begin position="30"/>
        <end position="362"/>
    </location>
</feature>
<evidence type="ECO:0000313" key="4">
    <source>
        <dbReference type="EMBL" id="CAD8550918.1"/>
    </source>
</evidence>
<organism evidence="4">
    <name type="scientific">Calcidiscus leptoporus</name>
    <dbReference type="NCBI Taxonomy" id="127549"/>
    <lineage>
        <taxon>Eukaryota</taxon>
        <taxon>Haptista</taxon>
        <taxon>Haptophyta</taxon>
        <taxon>Prymnesiophyceae</taxon>
        <taxon>Coccolithales</taxon>
        <taxon>Calcidiscaceae</taxon>
        <taxon>Calcidiscus</taxon>
    </lineage>
</organism>
<keyword evidence="2" id="KW-0732">Signal</keyword>
<proteinExistence type="predicted"/>
<dbReference type="GO" id="GO:0005829">
    <property type="term" value="C:cytosol"/>
    <property type="evidence" value="ECO:0007669"/>
    <property type="project" value="TreeGrafter"/>
</dbReference>
<name>A0A7S0JGC7_9EUKA</name>
<dbReference type="PROSITE" id="PS00636">
    <property type="entry name" value="DNAJ_1"/>
    <property type="match status" value="1"/>
</dbReference>
<dbReference type="Gene3D" id="2.60.260.20">
    <property type="entry name" value="Urease metallochaperone UreE, N-terminal domain"/>
    <property type="match status" value="2"/>
</dbReference>
<dbReference type="PROSITE" id="PS50076">
    <property type="entry name" value="DNAJ_2"/>
    <property type="match status" value="1"/>
</dbReference>
<dbReference type="SMART" id="SM00271">
    <property type="entry name" value="DnaJ"/>
    <property type="match status" value="1"/>
</dbReference>
<dbReference type="InterPro" id="IPR018253">
    <property type="entry name" value="DnaJ_domain_CS"/>
</dbReference>
<sequence length="362" mass="39891">MRYQKAGGRAVGRTARGLVLVLLTALACADHYATLGISRTADASAVKRAYKKQALQCHPDKVVGDTGAAAKRFQRLQEAYEVLGDERQRRIYDAQQAGGGFQRGGVRQGSHRGQGFAAHRSFSRAPPPHWHAPSFDFDFSGFAPPSPPPLRPAVREYHCSLQELAFGCRRRIVLRDHLISRLADSWADVAGAALARSAMTMGGLVVFVFRFVGSVGYALPVCPWWVPTFLAVATYACGVYQLLPQSPRGTFEVHVKPGWRNGEQTAHRPKRGDREIVFVLRERAHPTLTRDDDDLVYRTSLSRRTARRGFTMKVPQLRGPPLVVSIAPGEAVDGRERVLSGAGMPVKGGTQRGNLKIRFSIR</sequence>
<dbReference type="InterPro" id="IPR001623">
    <property type="entry name" value="DnaJ_domain"/>
</dbReference>
<dbReference type="InterPro" id="IPR002939">
    <property type="entry name" value="DnaJ_C"/>
</dbReference>
<dbReference type="CDD" id="cd06257">
    <property type="entry name" value="DnaJ"/>
    <property type="match status" value="1"/>
</dbReference>
<evidence type="ECO:0000259" key="3">
    <source>
        <dbReference type="PROSITE" id="PS50076"/>
    </source>
</evidence>
<feature type="signal peptide" evidence="2">
    <location>
        <begin position="1"/>
        <end position="29"/>
    </location>
</feature>
<dbReference type="SUPFAM" id="SSF46565">
    <property type="entry name" value="Chaperone J-domain"/>
    <property type="match status" value="1"/>
</dbReference>
<dbReference type="PANTHER" id="PTHR24078:SF553">
    <property type="entry name" value="DNAJ HOMOLOG SUBFAMILY B MEMBER 5"/>
    <property type="match status" value="1"/>
</dbReference>
<accession>A0A7S0JGC7</accession>
<gene>
    <name evidence="4" type="ORF">CLEP1334_LOCUS26208</name>
</gene>
<dbReference type="GO" id="GO:0051082">
    <property type="term" value="F:unfolded protein binding"/>
    <property type="evidence" value="ECO:0007669"/>
    <property type="project" value="InterPro"/>
</dbReference>
<dbReference type="GO" id="GO:0006457">
    <property type="term" value="P:protein folding"/>
    <property type="evidence" value="ECO:0007669"/>
    <property type="project" value="InterPro"/>
</dbReference>
<dbReference type="SUPFAM" id="SSF49493">
    <property type="entry name" value="HSP40/DnaJ peptide-binding domain"/>
    <property type="match status" value="1"/>
</dbReference>
<evidence type="ECO:0000256" key="2">
    <source>
        <dbReference type="SAM" id="SignalP"/>
    </source>
</evidence>
<reference evidence="4" key="1">
    <citation type="submission" date="2021-01" db="EMBL/GenBank/DDBJ databases">
        <authorList>
            <person name="Corre E."/>
            <person name="Pelletier E."/>
            <person name="Niang G."/>
            <person name="Scheremetjew M."/>
            <person name="Finn R."/>
            <person name="Kale V."/>
            <person name="Holt S."/>
            <person name="Cochrane G."/>
            <person name="Meng A."/>
            <person name="Brown T."/>
            <person name="Cohen L."/>
        </authorList>
    </citation>
    <scope>NUCLEOTIDE SEQUENCE</scope>
    <source>
        <strain evidence="4">RCC1130</strain>
    </source>
</reference>
<dbReference type="InterPro" id="IPR051339">
    <property type="entry name" value="DnaJ_subfamily_B"/>
</dbReference>
<dbReference type="EMBL" id="HBER01052422">
    <property type="protein sequence ID" value="CAD8550918.1"/>
    <property type="molecule type" value="Transcribed_RNA"/>
</dbReference>
<keyword evidence="1" id="KW-0143">Chaperone</keyword>
<dbReference type="InterPro" id="IPR008971">
    <property type="entry name" value="HSP40/DnaJ_pept-bd"/>
</dbReference>
<dbReference type="Gene3D" id="1.10.287.110">
    <property type="entry name" value="DnaJ domain"/>
    <property type="match status" value="1"/>
</dbReference>
<dbReference type="Pfam" id="PF01556">
    <property type="entry name" value="DnaJ_C"/>
    <property type="match status" value="1"/>
</dbReference>
<dbReference type="PROSITE" id="PS51257">
    <property type="entry name" value="PROKAR_LIPOPROTEIN"/>
    <property type="match status" value="1"/>
</dbReference>
<dbReference type="InterPro" id="IPR036869">
    <property type="entry name" value="J_dom_sf"/>
</dbReference>
<protein>
    <recommendedName>
        <fullName evidence="3">J domain-containing protein</fullName>
    </recommendedName>
</protein>
<dbReference type="PANTHER" id="PTHR24078">
    <property type="entry name" value="DNAJ HOMOLOG SUBFAMILY C MEMBER"/>
    <property type="match status" value="1"/>
</dbReference>
<dbReference type="PRINTS" id="PR00625">
    <property type="entry name" value="JDOMAIN"/>
</dbReference>
<feature type="domain" description="J" evidence="3">
    <location>
        <begin position="30"/>
        <end position="96"/>
    </location>
</feature>
<dbReference type="AlphaFoldDB" id="A0A7S0JGC7"/>